<accession>A0ABR3ZXW9</accession>
<evidence type="ECO:0000313" key="5">
    <source>
        <dbReference type="Proteomes" id="UP001590950"/>
    </source>
</evidence>
<dbReference type="InterPro" id="IPR024655">
    <property type="entry name" value="Asl1_glyco_hydro_catalytic"/>
</dbReference>
<feature type="region of interest" description="Disordered" evidence="1">
    <location>
        <begin position="138"/>
        <end position="239"/>
    </location>
</feature>
<dbReference type="InterPro" id="IPR017853">
    <property type="entry name" value="GH"/>
</dbReference>
<feature type="compositionally biased region" description="Low complexity" evidence="1">
    <location>
        <begin position="178"/>
        <end position="191"/>
    </location>
</feature>
<evidence type="ECO:0000256" key="2">
    <source>
        <dbReference type="SAM" id="SignalP"/>
    </source>
</evidence>
<name>A0ABR3ZXW9_9LECA</name>
<evidence type="ECO:0000259" key="3">
    <source>
        <dbReference type="Pfam" id="PF11790"/>
    </source>
</evidence>
<dbReference type="PANTHER" id="PTHR34154:SF10">
    <property type="entry name" value="ASL1-LIKE GLYCOSYL HYDROLASE CATALYTIC DOMAIN-CONTAINING PROTEIN"/>
    <property type="match status" value="1"/>
</dbReference>
<feature type="region of interest" description="Disordered" evidence="1">
    <location>
        <begin position="93"/>
        <end position="114"/>
    </location>
</feature>
<feature type="signal peptide" evidence="2">
    <location>
        <begin position="1"/>
        <end position="15"/>
    </location>
</feature>
<feature type="chain" id="PRO_5045555111" description="Asl1-like glycosyl hydrolase catalytic domain-containing protein" evidence="2">
    <location>
        <begin position="16"/>
        <end position="489"/>
    </location>
</feature>
<protein>
    <recommendedName>
        <fullName evidence="3">Asl1-like glycosyl hydrolase catalytic domain-containing protein</fullName>
    </recommendedName>
</protein>
<dbReference type="Gene3D" id="3.20.20.80">
    <property type="entry name" value="Glycosidases"/>
    <property type="match status" value="1"/>
</dbReference>
<reference evidence="4 5" key="1">
    <citation type="submission" date="2024-09" db="EMBL/GenBank/DDBJ databases">
        <title>Rethinking Asexuality: The Enigmatic Case of Functional Sexual Genes in Lepraria (Stereocaulaceae).</title>
        <authorList>
            <person name="Doellman M."/>
            <person name="Sun Y."/>
            <person name="Barcenas-Pena A."/>
            <person name="Lumbsch H.T."/>
            <person name="Grewe F."/>
        </authorList>
    </citation>
    <scope>NUCLEOTIDE SEQUENCE [LARGE SCALE GENOMIC DNA]</scope>
    <source>
        <strain evidence="4 5">Mercado 3170</strain>
    </source>
</reference>
<feature type="compositionally biased region" description="Gly residues" evidence="1">
    <location>
        <begin position="100"/>
        <end position="114"/>
    </location>
</feature>
<organism evidence="4 5">
    <name type="scientific">Stereocaulon virgatum</name>
    <dbReference type="NCBI Taxonomy" id="373712"/>
    <lineage>
        <taxon>Eukaryota</taxon>
        <taxon>Fungi</taxon>
        <taxon>Dikarya</taxon>
        <taxon>Ascomycota</taxon>
        <taxon>Pezizomycotina</taxon>
        <taxon>Lecanoromycetes</taxon>
        <taxon>OSLEUM clade</taxon>
        <taxon>Lecanoromycetidae</taxon>
        <taxon>Lecanorales</taxon>
        <taxon>Lecanorineae</taxon>
        <taxon>Stereocaulaceae</taxon>
        <taxon>Stereocaulon</taxon>
    </lineage>
</organism>
<dbReference type="PANTHER" id="PTHR34154">
    <property type="entry name" value="ALKALI-SENSITIVE LINKAGE PROTEIN 1"/>
    <property type="match status" value="1"/>
</dbReference>
<dbReference type="InterPro" id="IPR053183">
    <property type="entry name" value="ASL1"/>
</dbReference>
<comment type="caution">
    <text evidence="4">The sequence shown here is derived from an EMBL/GenBank/DDBJ whole genome shotgun (WGS) entry which is preliminary data.</text>
</comment>
<keyword evidence="2" id="KW-0732">Signal</keyword>
<dbReference type="SUPFAM" id="SSF51445">
    <property type="entry name" value="(Trans)glycosidases"/>
    <property type="match status" value="1"/>
</dbReference>
<evidence type="ECO:0000313" key="4">
    <source>
        <dbReference type="EMBL" id="KAL2038035.1"/>
    </source>
</evidence>
<dbReference type="EMBL" id="JBEFKJ010000035">
    <property type="protein sequence ID" value="KAL2038035.1"/>
    <property type="molecule type" value="Genomic_DNA"/>
</dbReference>
<gene>
    <name evidence="4" type="ORF">N7G274_009255</name>
</gene>
<keyword evidence="5" id="KW-1185">Reference proteome</keyword>
<feature type="domain" description="Asl1-like glycosyl hydrolase catalytic" evidence="3">
    <location>
        <begin position="250"/>
        <end position="486"/>
    </location>
</feature>
<dbReference type="Proteomes" id="UP001590950">
    <property type="component" value="Unassembled WGS sequence"/>
</dbReference>
<sequence length="489" mass="49999">MKTAVTILLLPAALAWPSNNGHGHNLARHVHHHSSGSALPSGPAAGPFGMNNNTASQAATAIGAADSATSTAYVSLYSTLYQTLSGAAPAESAAVAPGASPGGAAGGTPGGSSGGAAGVCGGTVTVTDANTVTVTVSGGGAEAGTSAPPATLTPVTPKSQVPVAPMTPSSTAPEMALPPVKQSSVPSPVAPISQAASPVQKDVTPSSSSVPSTAAVSTPSPVAATTNNQAAAPAGSKRGLFIPTSGDGTQTDYVKAFNANPGKISWIVNQFSSPPPDLSTSAFEFVPQCYDKFSDKNNEWTTNAKKAVAAGSKHFLAFGEANTPNDQGFYMDAATAAKTFMTMLQPYSKQGVKIGSPGTLAMSWDIQWQEDFLAACQPLGCSISWISGHWFSPCGSASPQSLADTFYGTVDVYKGIAKKYGLKVWIDNFTLNCTSNTQKEFLDIVVPKLDADDMIERYGYVSRTEVTDGNGFLNTDGTISDLGLHYANM</sequence>
<proteinExistence type="predicted"/>
<feature type="compositionally biased region" description="Low complexity" evidence="1">
    <location>
        <begin position="203"/>
        <end position="234"/>
    </location>
</feature>
<dbReference type="Pfam" id="PF11790">
    <property type="entry name" value="Glyco_hydro_cc"/>
    <property type="match status" value="1"/>
</dbReference>
<evidence type="ECO:0000256" key="1">
    <source>
        <dbReference type="SAM" id="MobiDB-lite"/>
    </source>
</evidence>